<gene>
    <name evidence="1" type="ORF">FRX31_015120</name>
</gene>
<evidence type="ECO:0000313" key="1">
    <source>
        <dbReference type="EMBL" id="KAF5195293.1"/>
    </source>
</evidence>
<dbReference type="AlphaFoldDB" id="A0A7J6WEA4"/>
<keyword evidence="2" id="KW-1185">Reference proteome</keyword>
<reference evidence="1 2" key="1">
    <citation type="submission" date="2020-06" db="EMBL/GenBank/DDBJ databases">
        <title>Transcriptomic and genomic resources for Thalictrum thalictroides and T. hernandezii: Facilitating candidate gene discovery in an emerging model plant lineage.</title>
        <authorList>
            <person name="Arias T."/>
            <person name="Riano-Pachon D.M."/>
            <person name="Di Stilio V.S."/>
        </authorList>
    </citation>
    <scope>NUCLEOTIDE SEQUENCE [LARGE SCALE GENOMIC DNA]</scope>
    <source>
        <strain evidence="2">cv. WT478/WT964</strain>
        <tissue evidence="1">Leaves</tissue>
    </source>
</reference>
<sequence>MMLANYVPVYNQTLISSTLLVRGERGKEYLSIGVDNLASTVQCTNCNRGPSYQECQGWVLPGIGEFQ</sequence>
<feature type="non-terminal residue" evidence="1">
    <location>
        <position position="1"/>
    </location>
</feature>
<protein>
    <submittedName>
        <fullName evidence="1">Uncharacterized protein</fullName>
    </submittedName>
</protein>
<accession>A0A7J6WEA4</accession>
<name>A0A7J6WEA4_THATH</name>
<comment type="caution">
    <text evidence="1">The sequence shown here is derived from an EMBL/GenBank/DDBJ whole genome shotgun (WGS) entry which is preliminary data.</text>
</comment>
<dbReference type="EMBL" id="JABWDY010017523">
    <property type="protein sequence ID" value="KAF5195293.1"/>
    <property type="molecule type" value="Genomic_DNA"/>
</dbReference>
<organism evidence="1 2">
    <name type="scientific">Thalictrum thalictroides</name>
    <name type="common">Rue-anemone</name>
    <name type="synonym">Anemone thalictroides</name>
    <dbReference type="NCBI Taxonomy" id="46969"/>
    <lineage>
        <taxon>Eukaryota</taxon>
        <taxon>Viridiplantae</taxon>
        <taxon>Streptophyta</taxon>
        <taxon>Embryophyta</taxon>
        <taxon>Tracheophyta</taxon>
        <taxon>Spermatophyta</taxon>
        <taxon>Magnoliopsida</taxon>
        <taxon>Ranunculales</taxon>
        <taxon>Ranunculaceae</taxon>
        <taxon>Thalictroideae</taxon>
        <taxon>Thalictrum</taxon>
    </lineage>
</organism>
<dbReference type="Proteomes" id="UP000554482">
    <property type="component" value="Unassembled WGS sequence"/>
</dbReference>
<evidence type="ECO:0000313" key="2">
    <source>
        <dbReference type="Proteomes" id="UP000554482"/>
    </source>
</evidence>
<proteinExistence type="predicted"/>